<dbReference type="InterPro" id="IPR049551">
    <property type="entry name" value="PKS_DH_C"/>
</dbReference>
<dbReference type="Gene3D" id="3.40.366.10">
    <property type="entry name" value="Malonyl-Coenzyme A Acyl Carrier Protein, domain 2"/>
    <property type="match status" value="1"/>
</dbReference>
<organism evidence="10 11">
    <name type="scientific">Heterodermia speciosa</name>
    <dbReference type="NCBI Taxonomy" id="116794"/>
    <lineage>
        <taxon>Eukaryota</taxon>
        <taxon>Fungi</taxon>
        <taxon>Dikarya</taxon>
        <taxon>Ascomycota</taxon>
        <taxon>Pezizomycotina</taxon>
        <taxon>Lecanoromycetes</taxon>
        <taxon>OSLEUM clade</taxon>
        <taxon>Lecanoromycetidae</taxon>
        <taxon>Caliciales</taxon>
        <taxon>Physciaceae</taxon>
        <taxon>Heterodermia</taxon>
    </lineage>
</organism>
<dbReference type="InterPro" id="IPR049552">
    <property type="entry name" value="PKS_DH_N"/>
</dbReference>
<dbReference type="Gene3D" id="3.40.47.10">
    <property type="match status" value="1"/>
</dbReference>
<dbReference type="PROSITE" id="PS52019">
    <property type="entry name" value="PKS_MFAS_DH"/>
    <property type="match status" value="1"/>
</dbReference>
<dbReference type="PROSITE" id="PS52004">
    <property type="entry name" value="KS3_2"/>
    <property type="match status" value="1"/>
</dbReference>
<name>A0A8H3J4Q0_9LECA</name>
<evidence type="ECO:0000313" key="10">
    <source>
        <dbReference type="EMBL" id="CAF9940716.1"/>
    </source>
</evidence>
<dbReference type="Gene3D" id="3.40.50.150">
    <property type="entry name" value="Vaccinia Virus protein VP39"/>
    <property type="match status" value="1"/>
</dbReference>
<dbReference type="InterPro" id="IPR001227">
    <property type="entry name" value="Ac_transferase_dom_sf"/>
</dbReference>
<dbReference type="SUPFAM" id="SSF52151">
    <property type="entry name" value="FabD/lysophospholipase-like"/>
    <property type="match status" value="1"/>
</dbReference>
<dbReference type="Pfam" id="PF23114">
    <property type="entry name" value="NAD-bd_HRPKS_sdrA"/>
    <property type="match status" value="1"/>
</dbReference>
<dbReference type="Gene3D" id="3.10.129.110">
    <property type="entry name" value="Polyketide synthase dehydratase"/>
    <property type="match status" value="1"/>
</dbReference>
<dbReference type="SUPFAM" id="SSF53901">
    <property type="entry name" value="Thiolase-like"/>
    <property type="match status" value="1"/>
</dbReference>
<dbReference type="PANTHER" id="PTHR43775:SF29">
    <property type="entry name" value="ASPERFURANONE POLYKETIDE SYNTHASE AFOG-RELATED"/>
    <property type="match status" value="1"/>
</dbReference>
<evidence type="ECO:0000259" key="9">
    <source>
        <dbReference type="PROSITE" id="PS52019"/>
    </source>
</evidence>
<dbReference type="Pfam" id="PF16197">
    <property type="entry name" value="KAsynt_C_assoc"/>
    <property type="match status" value="1"/>
</dbReference>
<keyword evidence="1" id="KW-0596">Phosphopantetheine</keyword>
<feature type="active site" description="Proton acceptor; for dehydratase activity" evidence="7">
    <location>
        <position position="984"/>
    </location>
</feature>
<evidence type="ECO:0000256" key="7">
    <source>
        <dbReference type="PROSITE-ProRule" id="PRU01363"/>
    </source>
</evidence>
<protein>
    <submittedName>
        <fullName evidence="10">Polyketide synthase</fullName>
    </submittedName>
</protein>
<dbReference type="InterPro" id="IPR016039">
    <property type="entry name" value="Thiolase-like"/>
</dbReference>
<evidence type="ECO:0000256" key="2">
    <source>
        <dbReference type="ARBA" id="ARBA00022553"/>
    </source>
</evidence>
<feature type="domain" description="Ketosynthase family 3 (KS3)" evidence="8">
    <location>
        <begin position="36"/>
        <end position="461"/>
    </location>
</feature>
<dbReference type="GO" id="GO:0004315">
    <property type="term" value="F:3-oxoacyl-[acyl-carrier-protein] synthase activity"/>
    <property type="evidence" value="ECO:0007669"/>
    <property type="project" value="InterPro"/>
</dbReference>
<evidence type="ECO:0000313" key="11">
    <source>
        <dbReference type="Proteomes" id="UP000664521"/>
    </source>
</evidence>
<dbReference type="EMBL" id="CAJPDS010000161">
    <property type="protein sequence ID" value="CAF9940716.1"/>
    <property type="molecule type" value="Genomic_DNA"/>
</dbReference>
<dbReference type="GO" id="GO:0006633">
    <property type="term" value="P:fatty acid biosynthetic process"/>
    <property type="evidence" value="ECO:0007669"/>
    <property type="project" value="InterPro"/>
</dbReference>
<dbReference type="Pfam" id="PF14765">
    <property type="entry name" value="PS-DH"/>
    <property type="match status" value="1"/>
</dbReference>
<keyword evidence="3" id="KW-0808">Transferase</keyword>
<accession>A0A8H3J4Q0</accession>
<dbReference type="Pfam" id="PF00698">
    <property type="entry name" value="Acyl_transf_1"/>
    <property type="match status" value="1"/>
</dbReference>
<keyword evidence="5" id="KW-0511">Multifunctional enzyme</keyword>
<dbReference type="SMART" id="SM00826">
    <property type="entry name" value="PKS_DH"/>
    <property type="match status" value="1"/>
</dbReference>
<dbReference type="InterPro" id="IPR013217">
    <property type="entry name" value="Methyltransf_12"/>
</dbReference>
<evidence type="ECO:0000259" key="8">
    <source>
        <dbReference type="PROSITE" id="PS52004"/>
    </source>
</evidence>
<dbReference type="SUPFAM" id="SSF50129">
    <property type="entry name" value="GroES-like"/>
    <property type="match status" value="1"/>
</dbReference>
<keyword evidence="6" id="KW-0012">Acyltransferase</keyword>
<dbReference type="Gene3D" id="3.40.50.720">
    <property type="entry name" value="NAD(P)-binding Rossmann-like Domain"/>
    <property type="match status" value="1"/>
</dbReference>
<dbReference type="InterPro" id="IPR029063">
    <property type="entry name" value="SAM-dependent_MTases_sf"/>
</dbReference>
<evidence type="ECO:0000256" key="5">
    <source>
        <dbReference type="ARBA" id="ARBA00023268"/>
    </source>
</evidence>
<dbReference type="SUPFAM" id="SSF55048">
    <property type="entry name" value="Probable ACP-binding domain of malonyl-CoA ACP transacylase"/>
    <property type="match status" value="1"/>
</dbReference>
<evidence type="ECO:0000256" key="1">
    <source>
        <dbReference type="ARBA" id="ARBA00022450"/>
    </source>
</evidence>
<dbReference type="InterPro" id="IPR011032">
    <property type="entry name" value="GroES-like_sf"/>
</dbReference>
<dbReference type="GO" id="GO:0004312">
    <property type="term" value="F:fatty acid synthase activity"/>
    <property type="evidence" value="ECO:0007669"/>
    <property type="project" value="TreeGrafter"/>
</dbReference>
<feature type="domain" description="PKS/mFAS DH" evidence="9">
    <location>
        <begin position="952"/>
        <end position="1259"/>
    </location>
</feature>
<dbReference type="InterPro" id="IPR020843">
    <property type="entry name" value="ER"/>
</dbReference>
<dbReference type="InterPro" id="IPR016035">
    <property type="entry name" value="Acyl_Trfase/lysoPLipase"/>
</dbReference>
<dbReference type="InterPro" id="IPR032821">
    <property type="entry name" value="PKS_assoc"/>
</dbReference>
<dbReference type="CDD" id="cd02440">
    <property type="entry name" value="AdoMet_MTases"/>
    <property type="match status" value="1"/>
</dbReference>
<dbReference type="InterPro" id="IPR014031">
    <property type="entry name" value="Ketoacyl_synth_C"/>
</dbReference>
<dbReference type="InterPro" id="IPR020807">
    <property type="entry name" value="PKS_DH"/>
</dbReference>
<sequence length="2164" mass="237764">MSLSSGTVASNQNGLSNDYMVQPARENPIAAGTGSSMPIAIIGLSCRYAGDATSPEKLWQLCLEGRSAWSAIPPDRFNQETFYHPAGQKETTSNIAGGYFFKDDVSAFDASFFNMSAEVASTMDPQCRLQLESVFEALESAGISLESISGSATGVYAGLFFRDYSDSFARDPQAYPRSVITGNGATMMSNRISHFFDLNGPSMTIDTACSTALVALHMACQSLRSGESKMAIVGGVNAMLNPDNFILLSSLGFLSPDGKCYAFDDRASGYGRGEGVGTLIIKPLVDAINDRDPIRGVIRGTAVNQNGKTQTITSPSVDAQEAVIRACYQNAGLEPSTTGYVEAHGTGTLAGDPVEVEGIARVLMPGRSQDQSLHIGSIKTNLGHTEAASGLAAIIKVLYALENSVIPPSVNYERPNAQLKLKERRFEIPRCAIPWPTAYKKRVSINNFGYGGTNSHVILDSIDSAKIDVSNNGVLTNGNTTALKEEWRTFILSARNEYSIKRVIQGVLEYLTAAQSQGKAKDDGFFSDLAYTLSQRRSSFAWSIAVSARNVQELTDALQSTELKPTFSLHKPRIGFVFTGQGAQWYAMGRELISKYPLFKESLWEADHILHELTKEKASSRIGEVEISPPLCLAVQISLVRLLRSWAIDCTAVTGHSSGEVAAAYAANAIDYKSAMAIVYLRGALTTEQIKKQTGRGAMMAVGLGRHEVNPYLQNISSGKLGIACINSPSSVTISGDESAVEELHAKLQSKGIFARRLQVKAAFHSHHMEPIAKSYREKLEKLLAQCGDFDGVIYSSPVSGQRVAEAADIAAPGYWVRNMVCPVEFDECFFNMCFDKDGNSSVDIALEIGPHGALAGPMRQILSQPKVQVHDISITTCLNRDEDAERTMHSLVSHLVSRGYKPDMGAVNFPAPAVQPKVLYDLPSYPWNHEVKYWSESRLNKLHRLRREQAHDLLGSPALGCNPATPTWRSILRAADIPWIYDHRVQGHIVYPAAGFISMAIEGVRQLAKQQSRSIVKYHLRHVGISSALIVPESSDGIEVQLSLLPAKADEIGEHIFAIDSVNLDDRWTRHCTGHIYIEEGGQPNSQHFHTLENDEQGHEMAQTVPTADLFRALRSGGIAHGKMFQNIETVETGTNASSVVFHVADTASSMPAQYQSSHIIHPTTLDSIIVAAYTTFPMVRLERQGARVPRFIRELSVSTDMQAEPGRVFEARATLEKATPRSFEASVIVRSAQTESKSSLLELRGLQCQSLGIEEDQTRFKKWCSKLQWRPALCSMTQDDLRAMLRFDISQREAQHLLDIREASICVMHSATQGLSEHDVEKLDSHYRRLFHFMSSEMLQYKEPFQSLYRRSGNRARLMESVQAASPHGRLLYHLDTSLPKVMRGELQPLSLLLEHQFFDNVVRWDRSSSQIAKLIDLYSFTNPRARYLEIGAGTGACTHHVLNALSGVSHDSRHPAFVSYDFTDISVGFFEAARKRFEAWGSLINFRTYDADMDAVEQGFGVETYDVIIASHALHAVKNIGRSLLQVRQLLKPGGKLIFAETTSDRPENQLVFGMLPGWWAGEEEERQSSPTLSIKAWEHCLEQSGFNSLDVECPDNENKDLSSSSVMMATAKISEYESSPPSEIVLVLDSVQVELPWVERLQSNIEKLIGQRPALSSISSVVAANKLCIFLDEVYQPILATIAEVSFGKLQSVLMAAKAVLWVTRGSTDGCEVPQMALHSGLLRVLRCEDFGKRFITLDITPSESPSPACIADAISDVLRIAFLERDAICADSEYMARDGVIHVSRAEPSRSDNRILNRDYAEEPPELQPFLQSEYKIQLPVFRDQLHAAVFLSEPAGADSALSENAFPTDYVKIIPGAFSISSRHLTGTLEDGESGRMIIECSGLISELGPGLEGDFSIGDRVCALVDGPIENLLQAQESCVVRVPASMSLETAASLPFTSATAIYSMLHVATLQKDDRVVIHGAASDVGQIALQMAKQMGVDLFLVCRDSTEAQMLVDRWSVEQNRVIVGSDQSSLAQGRLMLRKKPIKLLVCCDRYTPGPLVSKFMAPFGSMINMAVQKLQTHRQEPEGQSFSSNIVVYNVDILALAKNKPRLYSRVLSQTVSMFESGKLEPVAPAYAAGIGEIKEVINSTLEGQRLGRTIISPTSEDQVLVMIFSP</sequence>
<evidence type="ECO:0000256" key="4">
    <source>
        <dbReference type="ARBA" id="ARBA00023002"/>
    </source>
</evidence>
<dbReference type="Pfam" id="PF00109">
    <property type="entry name" value="ketoacyl-synt"/>
    <property type="match status" value="1"/>
</dbReference>
<proteinExistence type="predicted"/>
<gene>
    <name evidence="10" type="primary">PKS5</name>
    <name evidence="10" type="ORF">HETSPECPRED_002619</name>
</gene>
<dbReference type="InterPro" id="IPR042104">
    <property type="entry name" value="PKS_dehydratase_sf"/>
</dbReference>
<dbReference type="InterPro" id="IPR018201">
    <property type="entry name" value="Ketoacyl_synth_AS"/>
</dbReference>
<reference evidence="10" key="1">
    <citation type="submission" date="2021-03" db="EMBL/GenBank/DDBJ databases">
        <authorList>
            <person name="Tagirdzhanova G."/>
        </authorList>
    </citation>
    <scope>NUCLEOTIDE SEQUENCE</scope>
</reference>
<keyword evidence="2" id="KW-0597">Phosphoprotein</keyword>
<dbReference type="CDD" id="cd05195">
    <property type="entry name" value="enoyl_red"/>
    <property type="match status" value="1"/>
</dbReference>
<dbReference type="SUPFAM" id="SSF53335">
    <property type="entry name" value="S-adenosyl-L-methionine-dependent methyltransferases"/>
    <property type="match status" value="1"/>
</dbReference>
<comment type="caution">
    <text evidence="10">The sequence shown here is derived from an EMBL/GenBank/DDBJ whole genome shotgun (WGS) entry which is preliminary data.</text>
</comment>
<dbReference type="SMART" id="SM00827">
    <property type="entry name" value="PKS_AT"/>
    <property type="match status" value="1"/>
</dbReference>
<dbReference type="PROSITE" id="PS00606">
    <property type="entry name" value="KS3_1"/>
    <property type="match status" value="1"/>
</dbReference>
<dbReference type="GO" id="GO:0044550">
    <property type="term" value="P:secondary metabolite biosynthetic process"/>
    <property type="evidence" value="ECO:0007669"/>
    <property type="project" value="UniProtKB-ARBA"/>
</dbReference>
<dbReference type="CDD" id="cd00833">
    <property type="entry name" value="PKS"/>
    <property type="match status" value="1"/>
</dbReference>
<keyword evidence="4" id="KW-0560">Oxidoreductase</keyword>
<dbReference type="Pfam" id="PF08242">
    <property type="entry name" value="Methyltransf_12"/>
    <property type="match status" value="1"/>
</dbReference>
<evidence type="ECO:0000256" key="3">
    <source>
        <dbReference type="ARBA" id="ARBA00022679"/>
    </source>
</evidence>
<dbReference type="SMART" id="SM00829">
    <property type="entry name" value="PKS_ER"/>
    <property type="match status" value="1"/>
</dbReference>
<dbReference type="InterPro" id="IPR036291">
    <property type="entry name" value="NAD(P)-bd_dom_sf"/>
</dbReference>
<dbReference type="InterPro" id="IPR014030">
    <property type="entry name" value="Ketoacyl_synth_N"/>
</dbReference>
<dbReference type="GO" id="GO:0016491">
    <property type="term" value="F:oxidoreductase activity"/>
    <property type="evidence" value="ECO:0007669"/>
    <property type="project" value="UniProtKB-KW"/>
</dbReference>
<dbReference type="InterPro" id="IPR049900">
    <property type="entry name" value="PKS_mFAS_DH"/>
</dbReference>
<dbReference type="InterPro" id="IPR050091">
    <property type="entry name" value="PKS_NRPS_Biosynth_Enz"/>
</dbReference>
<dbReference type="OrthoDB" id="329835at2759"/>
<dbReference type="SUPFAM" id="SSF51735">
    <property type="entry name" value="NAD(P)-binding Rossmann-fold domains"/>
    <property type="match status" value="1"/>
</dbReference>
<dbReference type="InterPro" id="IPR020841">
    <property type="entry name" value="PKS_Beta-ketoAc_synthase_dom"/>
</dbReference>
<dbReference type="InterPro" id="IPR056501">
    <property type="entry name" value="NAD-bd_HRPKS_sdrA"/>
</dbReference>
<feature type="active site" description="Proton donor; for dehydratase activity" evidence="7">
    <location>
        <position position="1168"/>
    </location>
</feature>
<keyword evidence="11" id="KW-1185">Reference proteome</keyword>
<dbReference type="Pfam" id="PF02801">
    <property type="entry name" value="Ketoacyl-synt_C"/>
    <property type="match status" value="1"/>
</dbReference>
<feature type="region of interest" description="N-terminal hotdog fold" evidence="7">
    <location>
        <begin position="952"/>
        <end position="1084"/>
    </location>
</feature>
<dbReference type="Proteomes" id="UP000664521">
    <property type="component" value="Unassembled WGS sequence"/>
</dbReference>
<evidence type="ECO:0000256" key="6">
    <source>
        <dbReference type="ARBA" id="ARBA00023315"/>
    </source>
</evidence>
<dbReference type="InterPro" id="IPR014043">
    <property type="entry name" value="Acyl_transferase_dom"/>
</dbReference>
<dbReference type="Gene3D" id="3.30.70.3290">
    <property type="match status" value="1"/>
</dbReference>
<feature type="region of interest" description="C-terminal hotdog fold" evidence="7">
    <location>
        <begin position="1103"/>
        <end position="1259"/>
    </location>
</feature>
<dbReference type="Pfam" id="PF21089">
    <property type="entry name" value="PKS_DH_N"/>
    <property type="match status" value="1"/>
</dbReference>
<dbReference type="Gene3D" id="3.90.180.10">
    <property type="entry name" value="Medium-chain alcohol dehydrogenases, catalytic domain"/>
    <property type="match status" value="1"/>
</dbReference>
<dbReference type="SMART" id="SM00825">
    <property type="entry name" value="PKS_KS"/>
    <property type="match status" value="1"/>
</dbReference>
<dbReference type="InterPro" id="IPR016036">
    <property type="entry name" value="Malonyl_transacylase_ACP-bd"/>
</dbReference>
<dbReference type="PANTHER" id="PTHR43775">
    <property type="entry name" value="FATTY ACID SYNTHASE"/>
    <property type="match status" value="1"/>
</dbReference>